<dbReference type="Proteomes" id="UP000591535">
    <property type="component" value="Unassembled WGS sequence"/>
</dbReference>
<evidence type="ECO:0000256" key="4">
    <source>
        <dbReference type="ARBA" id="ARBA00022840"/>
    </source>
</evidence>
<reference evidence="6 7" key="1">
    <citation type="submission" date="2019-09" db="EMBL/GenBank/DDBJ databases">
        <title>Bird 10,000 Genomes (B10K) Project - Family phase.</title>
        <authorList>
            <person name="Zhang G."/>
        </authorList>
    </citation>
    <scope>NUCLEOTIDE SEQUENCE [LARGE SCALE GENOMIC DNA]</scope>
    <source>
        <strain evidence="6">B10K-DU-001-02</strain>
        <tissue evidence="6">Muscle</tissue>
    </source>
</reference>
<gene>
    <name evidence="6" type="primary">Pak3_1</name>
    <name evidence="6" type="ORF">GRAVAR_R13975</name>
</gene>
<feature type="non-terminal residue" evidence="6">
    <location>
        <position position="112"/>
    </location>
</feature>
<evidence type="ECO:0000256" key="1">
    <source>
        <dbReference type="ARBA" id="ARBA00008874"/>
    </source>
</evidence>
<comment type="caution">
    <text evidence="6">The sequence shown here is derived from an EMBL/GenBank/DDBJ whole genome shotgun (WGS) entry which is preliminary data.</text>
</comment>
<dbReference type="PANTHER" id="PTHR45832">
    <property type="entry name" value="SERINE/THREONINE-PROTEIN KINASE SAMKA-RELATED-RELATED"/>
    <property type="match status" value="1"/>
</dbReference>
<evidence type="ECO:0000313" key="6">
    <source>
        <dbReference type="EMBL" id="NXG24658.1"/>
    </source>
</evidence>
<name>A0A7K9AAJ8_9PASS</name>
<dbReference type="SUPFAM" id="SSF56112">
    <property type="entry name" value="Protein kinase-like (PK-like)"/>
    <property type="match status" value="1"/>
</dbReference>
<dbReference type="AlphaFoldDB" id="A0A7K9AAJ8"/>
<evidence type="ECO:0000259" key="5">
    <source>
        <dbReference type="PROSITE" id="PS50011"/>
    </source>
</evidence>
<dbReference type="GO" id="GO:0005524">
    <property type="term" value="F:ATP binding"/>
    <property type="evidence" value="ECO:0007669"/>
    <property type="project" value="UniProtKB-KW"/>
</dbReference>
<comment type="similarity">
    <text evidence="1">Belongs to the protein kinase superfamily. STE Ser/Thr protein kinase family. STE20 subfamily.</text>
</comment>
<keyword evidence="3" id="KW-0547">Nucleotide-binding</keyword>
<evidence type="ECO:0000313" key="7">
    <source>
        <dbReference type="Proteomes" id="UP000591535"/>
    </source>
</evidence>
<keyword evidence="4" id="KW-0067">ATP-binding</keyword>
<evidence type="ECO:0000256" key="3">
    <source>
        <dbReference type="ARBA" id="ARBA00022741"/>
    </source>
</evidence>
<sequence length="112" mass="12677">ADFDVCAQLSPEQNKRSSVVGTIYWMAPEVLAGKPYGPKVDIWSFGIVGIEMVDGEPPYMRESPDTVQELISTRGTPKLQNPRQQSAWLQDFLNCCLETDTDRRWSAKELLE</sequence>
<dbReference type="PANTHER" id="PTHR45832:SF22">
    <property type="entry name" value="SERINE_THREONINE-PROTEIN KINASE SAMKA-RELATED"/>
    <property type="match status" value="1"/>
</dbReference>
<feature type="non-terminal residue" evidence="6">
    <location>
        <position position="1"/>
    </location>
</feature>
<dbReference type="InterPro" id="IPR000719">
    <property type="entry name" value="Prot_kinase_dom"/>
</dbReference>
<dbReference type="EC" id="2.7.11.1" evidence="2"/>
<dbReference type="PROSITE" id="PS50011">
    <property type="entry name" value="PROTEIN_KINASE_DOM"/>
    <property type="match status" value="1"/>
</dbReference>
<dbReference type="SMART" id="SM00220">
    <property type="entry name" value="S_TKc"/>
    <property type="match status" value="1"/>
</dbReference>
<feature type="domain" description="Protein kinase" evidence="5">
    <location>
        <begin position="1"/>
        <end position="112"/>
    </location>
</feature>
<keyword evidence="6" id="KW-0808">Transferase</keyword>
<keyword evidence="6" id="KW-0418">Kinase</keyword>
<dbReference type="InterPro" id="IPR011009">
    <property type="entry name" value="Kinase-like_dom_sf"/>
</dbReference>
<dbReference type="Pfam" id="PF00069">
    <property type="entry name" value="Pkinase"/>
    <property type="match status" value="1"/>
</dbReference>
<organism evidence="6 7">
    <name type="scientific">Grallaria varia</name>
    <name type="common">variegated antpitta</name>
    <dbReference type="NCBI Taxonomy" id="117165"/>
    <lineage>
        <taxon>Eukaryota</taxon>
        <taxon>Metazoa</taxon>
        <taxon>Chordata</taxon>
        <taxon>Craniata</taxon>
        <taxon>Vertebrata</taxon>
        <taxon>Euteleostomi</taxon>
        <taxon>Archelosauria</taxon>
        <taxon>Archosauria</taxon>
        <taxon>Dinosauria</taxon>
        <taxon>Saurischia</taxon>
        <taxon>Theropoda</taxon>
        <taxon>Coelurosauria</taxon>
        <taxon>Aves</taxon>
        <taxon>Neognathae</taxon>
        <taxon>Neoaves</taxon>
        <taxon>Telluraves</taxon>
        <taxon>Australaves</taxon>
        <taxon>Passeriformes</taxon>
        <taxon>Formicariidae</taxon>
        <taxon>Grallaria</taxon>
    </lineage>
</organism>
<accession>A0A7K9AAJ8</accession>
<proteinExistence type="inferred from homology"/>
<evidence type="ECO:0000256" key="2">
    <source>
        <dbReference type="ARBA" id="ARBA00012513"/>
    </source>
</evidence>
<dbReference type="EMBL" id="VWZG01011759">
    <property type="protein sequence ID" value="NXG24658.1"/>
    <property type="molecule type" value="Genomic_DNA"/>
</dbReference>
<dbReference type="InterPro" id="IPR051931">
    <property type="entry name" value="PAK3-like"/>
</dbReference>
<dbReference type="Gene3D" id="1.10.510.10">
    <property type="entry name" value="Transferase(Phosphotransferase) domain 1"/>
    <property type="match status" value="1"/>
</dbReference>
<protein>
    <recommendedName>
        <fullName evidence="2">non-specific serine/threonine protein kinase</fullName>
        <ecNumber evidence="2">2.7.11.1</ecNumber>
    </recommendedName>
</protein>
<keyword evidence="7" id="KW-1185">Reference proteome</keyword>
<dbReference type="GO" id="GO:0004674">
    <property type="term" value="F:protein serine/threonine kinase activity"/>
    <property type="evidence" value="ECO:0007669"/>
    <property type="project" value="UniProtKB-EC"/>
</dbReference>